<dbReference type="PANTHER" id="PTHR35794">
    <property type="entry name" value="CELL DIVISION PROTEIN DIVIVA"/>
    <property type="match status" value="1"/>
</dbReference>
<evidence type="ECO:0000313" key="9">
    <source>
        <dbReference type="EMBL" id="MBC8316394.1"/>
    </source>
</evidence>
<evidence type="ECO:0000256" key="4">
    <source>
        <dbReference type="ARBA" id="ARBA00022618"/>
    </source>
</evidence>
<feature type="compositionally biased region" description="Basic and acidic residues" evidence="8">
    <location>
        <begin position="249"/>
        <end position="258"/>
    </location>
</feature>
<evidence type="ECO:0000256" key="3">
    <source>
        <dbReference type="ARBA" id="ARBA00022490"/>
    </source>
</evidence>
<gene>
    <name evidence="9" type="ORF">H8E41_00710</name>
</gene>
<proteinExistence type="inferred from homology"/>
<dbReference type="GO" id="GO:0051301">
    <property type="term" value="P:cell division"/>
    <property type="evidence" value="ECO:0007669"/>
    <property type="project" value="UniProtKB-KW"/>
</dbReference>
<dbReference type="Proteomes" id="UP000614424">
    <property type="component" value="Unassembled WGS sequence"/>
</dbReference>
<feature type="compositionally biased region" description="Acidic residues" evidence="8">
    <location>
        <begin position="201"/>
        <end position="218"/>
    </location>
</feature>
<dbReference type="InterPro" id="IPR007793">
    <property type="entry name" value="DivIVA_fam"/>
</dbReference>
<name>A0A8J6NB17_9BACT</name>
<comment type="similarity">
    <text evidence="2">Belongs to the DivIVA family.</text>
</comment>
<sequence length="258" mass="29153">MSFTAEDIQTKQFNVRFRGFDIEEVDAFLEQVAENYMLLAHEKKELSDELNKLKMDMKDFESREKTFHHAILSTQKIADEIEAKSRREAEERLAQAEEEVQRLQEGANAEIVALERQLDELKGARKNIQGELKVYLMSCLDALGRDDVSLPSLGQSVMKGEEPAEAADDDLEDLYEKIELQAEMNLSGIGGESEEVSFGMADEDTEDHAEDLEGEEESSLLPDLDGDMMFSMNDPVDREHEPAVVIGKLEGDDRKNGF</sequence>
<comment type="caution">
    <text evidence="9">The sequence shown here is derived from an EMBL/GenBank/DDBJ whole genome shotgun (WGS) entry which is preliminary data.</text>
</comment>
<dbReference type="PANTHER" id="PTHR35794:SF2">
    <property type="entry name" value="CELL DIVISION PROTEIN DIVIVA"/>
    <property type="match status" value="1"/>
</dbReference>
<organism evidence="9 10">
    <name type="scientific">Candidatus Desulfobia pelagia</name>
    <dbReference type="NCBI Taxonomy" id="2841692"/>
    <lineage>
        <taxon>Bacteria</taxon>
        <taxon>Pseudomonadati</taxon>
        <taxon>Thermodesulfobacteriota</taxon>
        <taxon>Desulfobulbia</taxon>
        <taxon>Desulfobulbales</taxon>
        <taxon>Desulfobulbaceae</taxon>
        <taxon>Candidatus Desulfobia</taxon>
    </lineage>
</organism>
<dbReference type="AlphaFoldDB" id="A0A8J6NB17"/>
<evidence type="ECO:0000256" key="5">
    <source>
        <dbReference type="ARBA" id="ARBA00023054"/>
    </source>
</evidence>
<keyword evidence="4" id="KW-0132">Cell division</keyword>
<accession>A0A8J6NB17</accession>
<dbReference type="GO" id="GO:0005737">
    <property type="term" value="C:cytoplasm"/>
    <property type="evidence" value="ECO:0007669"/>
    <property type="project" value="UniProtKB-SubCell"/>
</dbReference>
<dbReference type="NCBIfam" id="TIGR03544">
    <property type="entry name" value="DivI1A_domain"/>
    <property type="match status" value="1"/>
</dbReference>
<keyword evidence="3" id="KW-0963">Cytoplasm</keyword>
<evidence type="ECO:0000313" key="10">
    <source>
        <dbReference type="Proteomes" id="UP000614424"/>
    </source>
</evidence>
<protein>
    <submittedName>
        <fullName evidence="9">DivIVA domain-containing protein</fullName>
    </submittedName>
</protein>
<dbReference type="EMBL" id="JACNJZ010000030">
    <property type="protein sequence ID" value="MBC8316394.1"/>
    <property type="molecule type" value="Genomic_DNA"/>
</dbReference>
<dbReference type="Pfam" id="PF05103">
    <property type="entry name" value="DivIVA"/>
    <property type="match status" value="1"/>
</dbReference>
<evidence type="ECO:0000256" key="8">
    <source>
        <dbReference type="SAM" id="MobiDB-lite"/>
    </source>
</evidence>
<comment type="subcellular location">
    <subcellularLocation>
        <location evidence="1">Cytoplasm</location>
    </subcellularLocation>
</comment>
<evidence type="ECO:0000256" key="6">
    <source>
        <dbReference type="ARBA" id="ARBA00023306"/>
    </source>
</evidence>
<keyword evidence="6" id="KW-0131">Cell cycle</keyword>
<evidence type="ECO:0000256" key="2">
    <source>
        <dbReference type="ARBA" id="ARBA00009008"/>
    </source>
</evidence>
<reference evidence="9 10" key="1">
    <citation type="submission" date="2020-08" db="EMBL/GenBank/DDBJ databases">
        <title>Bridging the membrane lipid divide: bacteria of the FCB group superphylum have the potential to synthesize archaeal ether lipids.</title>
        <authorList>
            <person name="Villanueva L."/>
            <person name="Von Meijenfeldt F.A.B."/>
            <person name="Westbye A.B."/>
            <person name="Yadav S."/>
            <person name="Hopmans E.C."/>
            <person name="Dutilh B.E."/>
            <person name="Sinninghe Damste J.S."/>
        </authorList>
    </citation>
    <scope>NUCLEOTIDE SEQUENCE [LARGE SCALE GENOMIC DNA]</scope>
    <source>
        <strain evidence="9">NIOZ-UU47</strain>
    </source>
</reference>
<feature type="coiled-coil region" evidence="7">
    <location>
        <begin position="29"/>
        <end position="131"/>
    </location>
</feature>
<evidence type="ECO:0000256" key="7">
    <source>
        <dbReference type="SAM" id="Coils"/>
    </source>
</evidence>
<dbReference type="Gene3D" id="6.10.250.660">
    <property type="match status" value="1"/>
</dbReference>
<keyword evidence="5 7" id="KW-0175">Coiled coil</keyword>
<evidence type="ECO:0000256" key="1">
    <source>
        <dbReference type="ARBA" id="ARBA00004496"/>
    </source>
</evidence>
<dbReference type="InterPro" id="IPR019933">
    <property type="entry name" value="DivIVA_domain"/>
</dbReference>
<feature type="region of interest" description="Disordered" evidence="8">
    <location>
        <begin position="196"/>
        <end position="258"/>
    </location>
</feature>